<dbReference type="InterPro" id="IPR051545">
    <property type="entry name" value="NAD(P)H_dehydrogenase_qn"/>
</dbReference>
<dbReference type="PANTHER" id="PTHR10204">
    <property type="entry name" value="NAD P H OXIDOREDUCTASE-RELATED"/>
    <property type="match status" value="1"/>
</dbReference>
<dbReference type="GO" id="GO:0005829">
    <property type="term" value="C:cytosol"/>
    <property type="evidence" value="ECO:0007669"/>
    <property type="project" value="TreeGrafter"/>
</dbReference>
<accession>A0A4Y8KZR8</accession>
<dbReference type="AlphaFoldDB" id="A0A4Y8KZR8"/>
<evidence type="ECO:0000313" key="5">
    <source>
        <dbReference type="Proteomes" id="UP000297861"/>
    </source>
</evidence>
<dbReference type="InterPro" id="IPR003680">
    <property type="entry name" value="Flavodoxin_fold"/>
</dbReference>
<evidence type="ECO:0000256" key="1">
    <source>
        <dbReference type="ARBA" id="ARBA00006252"/>
    </source>
</evidence>
<evidence type="ECO:0000259" key="3">
    <source>
        <dbReference type="Pfam" id="PF02525"/>
    </source>
</evidence>
<dbReference type="GO" id="GO:0003955">
    <property type="term" value="F:NAD(P)H dehydrogenase (quinone) activity"/>
    <property type="evidence" value="ECO:0007669"/>
    <property type="project" value="TreeGrafter"/>
</dbReference>
<dbReference type="Proteomes" id="UP000297861">
    <property type="component" value="Unassembled WGS sequence"/>
</dbReference>
<dbReference type="SUPFAM" id="SSF52218">
    <property type="entry name" value="Flavoproteins"/>
    <property type="match status" value="1"/>
</dbReference>
<name>A0A4Y8KZR8_9BACT</name>
<evidence type="ECO:0000256" key="2">
    <source>
        <dbReference type="ARBA" id="ARBA00023002"/>
    </source>
</evidence>
<dbReference type="PANTHER" id="PTHR10204:SF34">
    <property type="entry name" value="NAD(P)H DEHYDROGENASE [QUINONE] 1 ISOFORM 1"/>
    <property type="match status" value="1"/>
</dbReference>
<comment type="caution">
    <text evidence="4">The sequence shown here is derived from an EMBL/GenBank/DDBJ whole genome shotgun (WGS) entry which is preliminary data.</text>
</comment>
<protein>
    <submittedName>
        <fullName evidence="4">Flavodoxin family protein</fullName>
    </submittedName>
</protein>
<reference evidence="4 5" key="1">
    <citation type="submission" date="2019-03" db="EMBL/GenBank/DDBJ databases">
        <title>San Antonio Military Medical Center submission to MRSN (WRAIR), pending publication.</title>
        <authorList>
            <person name="Blyth D.M."/>
            <person name="Mccarthy S.L."/>
            <person name="Schall S.E."/>
            <person name="Stam J.A."/>
            <person name="Ong A.C."/>
            <person name="Mcgann P.T."/>
        </authorList>
    </citation>
    <scope>NUCLEOTIDE SEQUENCE [LARGE SCALE GENOMIC DNA]</scope>
    <source>
        <strain evidence="4 5">MRSN571793</strain>
    </source>
</reference>
<dbReference type="STRING" id="1121485.GCA_000426485_02712"/>
<keyword evidence="2" id="KW-0560">Oxidoreductase</keyword>
<dbReference type="OrthoDB" id="652200at2"/>
<proteinExistence type="inferred from homology"/>
<organism evidence="4 5">
    <name type="scientific">Dysgonomonas capnocytophagoides</name>
    <dbReference type="NCBI Taxonomy" id="45254"/>
    <lineage>
        <taxon>Bacteria</taxon>
        <taxon>Pseudomonadati</taxon>
        <taxon>Bacteroidota</taxon>
        <taxon>Bacteroidia</taxon>
        <taxon>Bacteroidales</taxon>
        <taxon>Dysgonomonadaceae</taxon>
        <taxon>Dysgonomonas</taxon>
    </lineage>
</organism>
<dbReference type="Gene3D" id="3.40.50.360">
    <property type="match status" value="1"/>
</dbReference>
<evidence type="ECO:0000313" key="4">
    <source>
        <dbReference type="EMBL" id="TFD93223.1"/>
    </source>
</evidence>
<keyword evidence="5" id="KW-1185">Reference proteome</keyword>
<feature type="domain" description="Flavodoxin-like fold" evidence="3">
    <location>
        <begin position="2"/>
        <end position="174"/>
    </location>
</feature>
<dbReference type="RefSeq" id="WP_026626579.1">
    <property type="nucleotide sequence ID" value="NZ_AP028867.1"/>
</dbReference>
<comment type="similarity">
    <text evidence="1">Belongs to the NAD(P)H dehydrogenase (quinone) family.</text>
</comment>
<dbReference type="Pfam" id="PF02525">
    <property type="entry name" value="Flavodoxin_2"/>
    <property type="match status" value="1"/>
</dbReference>
<sequence>MVTIVFSHPWHGSFNKAILDTITTKLTKDNKAYEVIDLQKDNFNANLTEAELAVFNKGEALDPLVHKYQDILKKTDEIIFIFPIWWGTAPAILKGFFDKVLLVNFAYNYENGWTPLLSISKGTVISTSQGATELFKNSIENVFIPNMLNSVGINNVTWLNNDNTSLGTDEHRKAFLNTVEKAV</sequence>
<dbReference type="EMBL" id="SOML01000013">
    <property type="protein sequence ID" value="TFD93223.1"/>
    <property type="molecule type" value="Genomic_DNA"/>
</dbReference>
<dbReference type="InterPro" id="IPR029039">
    <property type="entry name" value="Flavoprotein-like_sf"/>
</dbReference>
<gene>
    <name evidence="4" type="ORF">E2605_17225</name>
</gene>